<proteinExistence type="predicted"/>
<dbReference type="EMBL" id="MU150236">
    <property type="protein sequence ID" value="KAF9467636.1"/>
    <property type="molecule type" value="Genomic_DNA"/>
</dbReference>
<organism evidence="2 3">
    <name type="scientific">Collybia nuda</name>
    <dbReference type="NCBI Taxonomy" id="64659"/>
    <lineage>
        <taxon>Eukaryota</taxon>
        <taxon>Fungi</taxon>
        <taxon>Dikarya</taxon>
        <taxon>Basidiomycota</taxon>
        <taxon>Agaricomycotina</taxon>
        <taxon>Agaricomycetes</taxon>
        <taxon>Agaricomycetidae</taxon>
        <taxon>Agaricales</taxon>
        <taxon>Tricholomatineae</taxon>
        <taxon>Clitocybaceae</taxon>
        <taxon>Collybia</taxon>
    </lineage>
</organism>
<evidence type="ECO:0000313" key="3">
    <source>
        <dbReference type="Proteomes" id="UP000807353"/>
    </source>
</evidence>
<keyword evidence="3" id="KW-1185">Reference proteome</keyword>
<dbReference type="OrthoDB" id="3045471at2759"/>
<dbReference type="AlphaFoldDB" id="A0A9P5YFI8"/>
<accession>A0A9P5YFI8</accession>
<feature type="compositionally biased region" description="Polar residues" evidence="1">
    <location>
        <begin position="9"/>
        <end position="22"/>
    </location>
</feature>
<sequence>MRKERTRRAQVQATLPNSTQQTTTARDLPLEVWLQIISLNPLRETRKLLGVSRVLFEYVMDDIYREVMLIPSDHSGPNLKTLFQISQPSIACRIEYLYIQPQFALSSLVHVNKLIQRALDAIVHFKGVRELYLHLHDLPTVPSFSTFLKHMWSTLGPRLQRLTINTTWAKLPVLLESIPSSVTLKLEELTVRLVATESALPRHHRKVFKSILTLIATHRETLQILRMSSFEQMDMSLFLSKLGHFPRLKKLCIFFTLSSRTLSNPKALSYFLDTHRETLEHFCI</sequence>
<evidence type="ECO:0000313" key="2">
    <source>
        <dbReference type="EMBL" id="KAF9467636.1"/>
    </source>
</evidence>
<protein>
    <recommendedName>
        <fullName evidence="4">F-box domain-containing protein</fullName>
    </recommendedName>
</protein>
<reference evidence="2" key="1">
    <citation type="submission" date="2020-11" db="EMBL/GenBank/DDBJ databases">
        <authorList>
            <consortium name="DOE Joint Genome Institute"/>
            <person name="Ahrendt S."/>
            <person name="Riley R."/>
            <person name="Andreopoulos W."/>
            <person name="Labutti K."/>
            <person name="Pangilinan J."/>
            <person name="Ruiz-Duenas F.J."/>
            <person name="Barrasa J.M."/>
            <person name="Sanchez-Garcia M."/>
            <person name="Camarero S."/>
            <person name="Miyauchi S."/>
            <person name="Serrano A."/>
            <person name="Linde D."/>
            <person name="Babiker R."/>
            <person name="Drula E."/>
            <person name="Ayuso-Fernandez I."/>
            <person name="Pacheco R."/>
            <person name="Padilla G."/>
            <person name="Ferreira P."/>
            <person name="Barriuso J."/>
            <person name="Kellner H."/>
            <person name="Castanera R."/>
            <person name="Alfaro M."/>
            <person name="Ramirez L."/>
            <person name="Pisabarro A.G."/>
            <person name="Kuo A."/>
            <person name="Tritt A."/>
            <person name="Lipzen A."/>
            <person name="He G."/>
            <person name="Yan M."/>
            <person name="Ng V."/>
            <person name="Cullen D."/>
            <person name="Martin F."/>
            <person name="Rosso M.-N."/>
            <person name="Henrissat B."/>
            <person name="Hibbett D."/>
            <person name="Martinez A.T."/>
            <person name="Grigoriev I.V."/>
        </authorList>
    </citation>
    <scope>NUCLEOTIDE SEQUENCE</scope>
    <source>
        <strain evidence="2">CBS 247.69</strain>
    </source>
</reference>
<comment type="caution">
    <text evidence="2">The sequence shown here is derived from an EMBL/GenBank/DDBJ whole genome shotgun (WGS) entry which is preliminary data.</text>
</comment>
<gene>
    <name evidence="2" type="ORF">BDZ94DRAFT_1248606</name>
</gene>
<evidence type="ECO:0000256" key="1">
    <source>
        <dbReference type="SAM" id="MobiDB-lite"/>
    </source>
</evidence>
<evidence type="ECO:0008006" key="4">
    <source>
        <dbReference type="Google" id="ProtNLM"/>
    </source>
</evidence>
<feature type="region of interest" description="Disordered" evidence="1">
    <location>
        <begin position="1"/>
        <end position="22"/>
    </location>
</feature>
<name>A0A9P5YFI8_9AGAR</name>
<dbReference type="Proteomes" id="UP000807353">
    <property type="component" value="Unassembled WGS sequence"/>
</dbReference>